<sequence length="682" mass="73730">MQGNSAPGGHGHGNSPYRKNDFSHRPKPANHDYSGRPRNPPSGSNYDRNRSKGQRSQNSSNRPRWPLPPLPEIRDPELQRLPFIHSSSVDGQTDWHSRCYEGLEWFGDSVLHFVATKIIAKDFDHFSAGQKSTVREALVCNSTLREYSQRYNFPSKIVHATPGIERTSKWPKIEADIFEAYVGAIYKDDPENGEARIRDWMLELWKPILSENRNSDNFQDVSQAKTKLAALLGGVGIKITYEDVPSDSRDEMKQAVYLTGWGFENLKMGVGAAKSKKNAGGAAALDAMNNLNWLTPGGPGEQIAQAVVAKRKFDAEKRAQREREETEKAFTDADTPKGSTKSGGPEKAETFPHITAAGPHPWISLSHDKKALYATDDGSWHSYSVLNNGSSPNLKHSASVPISGDCQSDRGIYIIGNTVPPYNVYADPFGDCANVVSVDGRTGALSAVAQNVSYTSGSSGVHGLALHPSGKYLYSADDSGNAVWTHSIANGTGLLDLVAKTDAPSTGANPRHAAVHPLGGFLYVVLEESNELAQYRIDQASGKPVFSNVTYPLIADGLDDSLYWSDDVAVSPSGCFLYASSRARDTNSTGYISAFALSSDGSIAQQLLLQPTTTSGGSANALAAAPWADSYVALTDTQERFVQVWKLERNASSDAGVGVDAKVVAEVRIEDGGCCANAVWLD</sequence>
<evidence type="ECO:0000313" key="4">
    <source>
        <dbReference type="EMBL" id="KAK7534279.1"/>
    </source>
</evidence>
<dbReference type="PANTHER" id="PTHR30344:SF4">
    <property type="entry name" value="CYCLASE, PUTATIVE (AFU_ORTHOLOGUE AFUA_6G11580)-RELATED"/>
    <property type="match status" value="1"/>
</dbReference>
<comment type="similarity">
    <text evidence="1">Belongs to the cycloisomerase 2 family.</text>
</comment>
<gene>
    <name evidence="4" type="ORF">J3D65DRAFT_660645</name>
</gene>
<feature type="compositionally biased region" description="Gly residues" evidence="2">
    <location>
        <begin position="1"/>
        <end position="12"/>
    </location>
</feature>
<dbReference type="CDD" id="cd00593">
    <property type="entry name" value="RIBOc"/>
    <property type="match status" value="1"/>
</dbReference>
<dbReference type="PANTHER" id="PTHR30344">
    <property type="entry name" value="6-PHOSPHOGLUCONOLACTONASE-RELATED"/>
    <property type="match status" value="1"/>
</dbReference>
<comment type="caution">
    <text evidence="4">The sequence shown here is derived from an EMBL/GenBank/DDBJ whole genome shotgun (WGS) entry which is preliminary data.</text>
</comment>
<dbReference type="Proteomes" id="UP001360953">
    <property type="component" value="Unassembled WGS sequence"/>
</dbReference>
<dbReference type="SUPFAM" id="SSF75011">
    <property type="entry name" value="3-carboxy-cis,cis-mucoante lactonizing enzyme"/>
    <property type="match status" value="1"/>
</dbReference>
<dbReference type="Pfam" id="PF10282">
    <property type="entry name" value="Lactonase"/>
    <property type="match status" value="1"/>
</dbReference>
<feature type="region of interest" description="Disordered" evidence="2">
    <location>
        <begin position="314"/>
        <end position="349"/>
    </location>
</feature>
<evidence type="ECO:0000259" key="3">
    <source>
        <dbReference type="PROSITE" id="PS50142"/>
    </source>
</evidence>
<dbReference type="Gene3D" id="2.130.10.10">
    <property type="entry name" value="YVTN repeat-like/Quinoprotein amine dehydrogenase"/>
    <property type="match status" value="1"/>
</dbReference>
<accession>A0ABR1LGD4</accession>
<dbReference type="EMBL" id="JBBPEH010000009">
    <property type="protein sequence ID" value="KAK7534279.1"/>
    <property type="molecule type" value="Genomic_DNA"/>
</dbReference>
<dbReference type="InterPro" id="IPR036389">
    <property type="entry name" value="RNase_III_sf"/>
</dbReference>
<evidence type="ECO:0000256" key="2">
    <source>
        <dbReference type="SAM" id="MobiDB-lite"/>
    </source>
</evidence>
<feature type="domain" description="RNase III" evidence="3">
    <location>
        <begin position="73"/>
        <end position="190"/>
    </location>
</feature>
<proteinExistence type="inferred from homology"/>
<feature type="compositionally biased region" description="Basic and acidic residues" evidence="2">
    <location>
        <begin position="18"/>
        <end position="35"/>
    </location>
</feature>
<dbReference type="InterPro" id="IPR015943">
    <property type="entry name" value="WD40/YVTN_repeat-like_dom_sf"/>
</dbReference>
<dbReference type="SUPFAM" id="SSF69065">
    <property type="entry name" value="RNase III domain-like"/>
    <property type="match status" value="1"/>
</dbReference>
<dbReference type="RefSeq" id="XP_066653318.1">
    <property type="nucleotide sequence ID" value="XM_066802580.1"/>
</dbReference>
<dbReference type="Pfam" id="PF00636">
    <property type="entry name" value="Ribonuclease_3"/>
    <property type="match status" value="1"/>
</dbReference>
<keyword evidence="5" id="KW-1185">Reference proteome</keyword>
<protein>
    <recommendedName>
        <fullName evidence="3">RNase III domain-containing protein</fullName>
    </recommendedName>
</protein>
<dbReference type="SUPFAM" id="SSF54768">
    <property type="entry name" value="dsRNA-binding domain-like"/>
    <property type="match status" value="1"/>
</dbReference>
<dbReference type="InterPro" id="IPR000999">
    <property type="entry name" value="RNase_III_dom"/>
</dbReference>
<organism evidence="4 5">
    <name type="scientific">Phyllosticta citribraziliensis</name>
    <dbReference type="NCBI Taxonomy" id="989973"/>
    <lineage>
        <taxon>Eukaryota</taxon>
        <taxon>Fungi</taxon>
        <taxon>Dikarya</taxon>
        <taxon>Ascomycota</taxon>
        <taxon>Pezizomycotina</taxon>
        <taxon>Dothideomycetes</taxon>
        <taxon>Dothideomycetes incertae sedis</taxon>
        <taxon>Botryosphaeriales</taxon>
        <taxon>Phyllostictaceae</taxon>
        <taxon>Phyllosticta</taxon>
    </lineage>
</organism>
<feature type="compositionally biased region" description="Basic and acidic residues" evidence="2">
    <location>
        <begin position="314"/>
        <end position="335"/>
    </location>
</feature>
<dbReference type="InterPro" id="IPR019405">
    <property type="entry name" value="Lactonase_7-beta_prop"/>
</dbReference>
<name>A0ABR1LGD4_9PEZI</name>
<evidence type="ECO:0000256" key="1">
    <source>
        <dbReference type="ARBA" id="ARBA00005564"/>
    </source>
</evidence>
<feature type="region of interest" description="Disordered" evidence="2">
    <location>
        <begin position="1"/>
        <end position="72"/>
    </location>
</feature>
<dbReference type="Gene3D" id="1.10.1520.10">
    <property type="entry name" value="Ribonuclease III domain"/>
    <property type="match status" value="1"/>
</dbReference>
<dbReference type="PROSITE" id="PS50142">
    <property type="entry name" value="RNASE_3_2"/>
    <property type="match status" value="1"/>
</dbReference>
<dbReference type="Gene3D" id="3.30.160.20">
    <property type="match status" value="1"/>
</dbReference>
<reference evidence="4 5" key="1">
    <citation type="submission" date="2024-04" db="EMBL/GenBank/DDBJ databases">
        <title>Phyllosticta paracitricarpa is synonymous to the EU quarantine fungus P. citricarpa based on phylogenomic analyses.</title>
        <authorList>
            <consortium name="Lawrence Berkeley National Laboratory"/>
            <person name="Van ingen-buijs V.A."/>
            <person name="Van westerhoven A.C."/>
            <person name="Haridas S."/>
            <person name="Skiadas P."/>
            <person name="Martin F."/>
            <person name="Groenewald J.Z."/>
            <person name="Crous P.W."/>
            <person name="Seidl M.F."/>
        </authorList>
    </citation>
    <scope>NUCLEOTIDE SEQUENCE [LARGE SCALE GENOMIC DNA]</scope>
    <source>
        <strain evidence="4 5">CPC 17464</strain>
    </source>
</reference>
<evidence type="ECO:0000313" key="5">
    <source>
        <dbReference type="Proteomes" id="UP001360953"/>
    </source>
</evidence>
<dbReference type="InterPro" id="IPR050282">
    <property type="entry name" value="Cycloisomerase_2"/>
</dbReference>
<dbReference type="SMART" id="SM00535">
    <property type="entry name" value="RIBOc"/>
    <property type="match status" value="1"/>
</dbReference>
<dbReference type="GeneID" id="92035486"/>